<evidence type="ECO:0000313" key="2">
    <source>
        <dbReference type="EMBL" id="WZX00260.1"/>
    </source>
</evidence>
<keyword evidence="1" id="KW-0812">Transmembrane</keyword>
<feature type="transmembrane region" description="Helical" evidence="1">
    <location>
        <begin position="41"/>
        <end position="60"/>
    </location>
</feature>
<organism evidence="2 3">
    <name type="scientific">Propioniciclava soli</name>
    <dbReference type="NCBI Taxonomy" id="2775081"/>
    <lineage>
        <taxon>Bacteria</taxon>
        <taxon>Bacillati</taxon>
        <taxon>Actinomycetota</taxon>
        <taxon>Actinomycetes</taxon>
        <taxon>Propionibacteriales</taxon>
        <taxon>Propionibacteriaceae</taxon>
        <taxon>Propioniciclava</taxon>
    </lineage>
</organism>
<proteinExistence type="predicted"/>
<dbReference type="EMBL" id="CP115965">
    <property type="protein sequence ID" value="WZX00260.1"/>
    <property type="molecule type" value="Genomic_DNA"/>
</dbReference>
<dbReference type="InterPro" id="IPR025576">
    <property type="entry name" value="YwiC"/>
</dbReference>
<feature type="transmembrane region" description="Helical" evidence="1">
    <location>
        <begin position="67"/>
        <end position="86"/>
    </location>
</feature>
<gene>
    <name evidence="2" type="ORF">PCC79_03365</name>
</gene>
<protein>
    <submittedName>
        <fullName evidence="2">YwiC-like family protein</fullName>
    </submittedName>
</protein>
<reference evidence="2 3" key="1">
    <citation type="journal article" date="2023" name="Environ Microbiome">
        <title>A coral-associated actinobacterium mitigates coral bleaching under heat stress.</title>
        <authorList>
            <person name="Li J."/>
            <person name="Zou Y."/>
            <person name="Li Q."/>
            <person name="Zhang J."/>
            <person name="Bourne D.G."/>
            <person name="Lyu Y."/>
            <person name="Liu C."/>
            <person name="Zhang S."/>
        </authorList>
    </citation>
    <scope>NUCLEOTIDE SEQUENCE [LARGE SCALE GENOMIC DNA]</scope>
    <source>
        <strain evidence="2 3">SCSIO 13291</strain>
    </source>
</reference>
<sequence length="203" mass="21035">MPRSLSTPPGRRPAWVRPLVVSAAVAAAFGLMALALTGASLARWVVAFVPLLAPALVLAARRRERSVTGGALTVAAASVMAAVAAQPDPFAWPSAPDAGATLVAVLGSFAYFFGTVWYVKTTIRERGSRAYLAASLAWHGAATLLAAGLASAGVLPVWWAVFFAAATARAAVVPRRVPALTPPQIGLIEIGFCAVLVACFAWW</sequence>
<keyword evidence="1" id="KW-1133">Transmembrane helix</keyword>
<feature type="transmembrane region" description="Helical" evidence="1">
    <location>
        <begin position="14"/>
        <end position="35"/>
    </location>
</feature>
<feature type="transmembrane region" description="Helical" evidence="1">
    <location>
        <begin position="98"/>
        <end position="119"/>
    </location>
</feature>
<keyword evidence="3" id="KW-1185">Reference proteome</keyword>
<keyword evidence="1" id="KW-0472">Membrane</keyword>
<dbReference type="Pfam" id="PF14256">
    <property type="entry name" value="YwiC"/>
    <property type="match status" value="1"/>
</dbReference>
<evidence type="ECO:0000256" key="1">
    <source>
        <dbReference type="SAM" id="Phobius"/>
    </source>
</evidence>
<feature type="transmembrane region" description="Helical" evidence="1">
    <location>
        <begin position="185"/>
        <end position="202"/>
    </location>
</feature>
<name>A0ABZ3CE29_9ACTN</name>
<dbReference type="RefSeq" id="WP_342373588.1">
    <property type="nucleotide sequence ID" value="NZ_CP115965.1"/>
</dbReference>
<accession>A0ABZ3CE29</accession>
<evidence type="ECO:0000313" key="3">
    <source>
        <dbReference type="Proteomes" id="UP001434337"/>
    </source>
</evidence>
<dbReference type="Proteomes" id="UP001434337">
    <property type="component" value="Chromosome"/>
</dbReference>